<evidence type="ECO:0000313" key="3">
    <source>
        <dbReference type="Proteomes" id="UP001260072"/>
    </source>
</evidence>
<dbReference type="EMBL" id="JAVKGS010000001">
    <property type="protein sequence ID" value="MDR5691061.1"/>
    <property type="molecule type" value="Genomic_DNA"/>
</dbReference>
<name>A0ABU1FI20_9MICO</name>
<comment type="caution">
    <text evidence="2">The sequence shown here is derived from an EMBL/GenBank/DDBJ whole genome shotgun (WGS) entry which is preliminary data.</text>
</comment>
<organism evidence="2 3">
    <name type="scientific">Agromyces indicus</name>
    <dbReference type="NCBI Taxonomy" id="758919"/>
    <lineage>
        <taxon>Bacteria</taxon>
        <taxon>Bacillati</taxon>
        <taxon>Actinomycetota</taxon>
        <taxon>Actinomycetes</taxon>
        <taxon>Micrococcales</taxon>
        <taxon>Microbacteriaceae</taxon>
        <taxon>Agromyces</taxon>
    </lineage>
</organism>
<feature type="region of interest" description="Disordered" evidence="1">
    <location>
        <begin position="106"/>
        <end position="137"/>
    </location>
</feature>
<sequence length="244" mass="27050">MSESAPSGDRETFTMIGDSFVDAPDVPMASRWLLIVLKRLTRRSEGRWVGKVDDLARLASMSKSTALRATPPLEERGYVRVSRNKRGSRNDVNEYRLLRVSVSDRHRNDVTRDPASVSERHRSRRQNDTGVGVKMTPPIETETRDSVSFIDESLNNRENEAARTVVDSARHDVDDSARAFADDDADAAASQASTVDLAALIAELKFLREAVHGETVTPEQIASWQRMSRSQIEAGIRLAKGSAA</sequence>
<protein>
    <recommendedName>
        <fullName evidence="4">Helix-turn-helix domain-containing protein</fullName>
    </recommendedName>
</protein>
<dbReference type="RefSeq" id="WP_310519716.1">
    <property type="nucleotide sequence ID" value="NZ_BAABBS010000004.1"/>
</dbReference>
<dbReference type="InterPro" id="IPR036390">
    <property type="entry name" value="WH_DNA-bd_sf"/>
</dbReference>
<dbReference type="SUPFAM" id="SSF46785">
    <property type="entry name" value="Winged helix' DNA-binding domain"/>
    <property type="match status" value="1"/>
</dbReference>
<evidence type="ECO:0008006" key="4">
    <source>
        <dbReference type="Google" id="ProtNLM"/>
    </source>
</evidence>
<dbReference type="Proteomes" id="UP001260072">
    <property type="component" value="Unassembled WGS sequence"/>
</dbReference>
<reference evidence="3" key="1">
    <citation type="submission" date="2023-07" db="EMBL/GenBank/DDBJ databases">
        <title>Description of three actinobacteria isolated from air of manufacturing shop in a pharmaceutical factory.</title>
        <authorList>
            <person name="Zhang D.-F."/>
        </authorList>
    </citation>
    <scope>NUCLEOTIDE SEQUENCE [LARGE SCALE GENOMIC DNA]</scope>
    <source>
        <strain evidence="3">CCTCC AB 2011122</strain>
    </source>
</reference>
<proteinExistence type="predicted"/>
<accession>A0ABU1FI20</accession>
<evidence type="ECO:0000313" key="2">
    <source>
        <dbReference type="EMBL" id="MDR5691061.1"/>
    </source>
</evidence>
<gene>
    <name evidence="2" type="ORF">RH861_03190</name>
</gene>
<evidence type="ECO:0000256" key="1">
    <source>
        <dbReference type="SAM" id="MobiDB-lite"/>
    </source>
</evidence>
<keyword evidence="3" id="KW-1185">Reference proteome</keyword>